<reference evidence="2 3" key="1">
    <citation type="submission" date="2020-01" db="EMBL/GenBank/DDBJ databases">
        <title>Paenibacillus soybeanensis sp. nov. isolated from the nodules of soybean (Glycine max(L.) Merr).</title>
        <authorList>
            <person name="Wang H."/>
        </authorList>
    </citation>
    <scope>NUCLEOTIDE SEQUENCE [LARGE SCALE GENOMIC DNA]</scope>
    <source>
        <strain evidence="2 3">T1</strain>
    </source>
</reference>
<feature type="transmembrane region" description="Helical" evidence="1">
    <location>
        <begin position="153"/>
        <end position="174"/>
    </location>
</feature>
<accession>A0ABW9XSV1</accession>
<feature type="transmembrane region" description="Helical" evidence="1">
    <location>
        <begin position="345"/>
        <end position="370"/>
    </location>
</feature>
<feature type="transmembrane region" description="Helical" evidence="1">
    <location>
        <begin position="129"/>
        <end position="146"/>
    </location>
</feature>
<keyword evidence="1" id="KW-0472">Membrane</keyword>
<feature type="transmembrane region" description="Helical" evidence="1">
    <location>
        <begin position="180"/>
        <end position="198"/>
    </location>
</feature>
<feature type="transmembrane region" description="Helical" evidence="1">
    <location>
        <begin position="307"/>
        <end position="333"/>
    </location>
</feature>
<name>A0ABW9XSV1_9BACL</name>
<dbReference type="Proteomes" id="UP000665561">
    <property type="component" value="Unassembled WGS sequence"/>
</dbReference>
<dbReference type="Pfam" id="PF07907">
    <property type="entry name" value="YibE_F"/>
    <property type="match status" value="1"/>
</dbReference>
<feature type="transmembrane region" description="Helical" evidence="1">
    <location>
        <begin position="205"/>
        <end position="226"/>
    </location>
</feature>
<keyword evidence="1" id="KW-0812">Transmembrane</keyword>
<dbReference type="EMBL" id="JAAAMV010000014">
    <property type="protein sequence ID" value="NBD25690.1"/>
    <property type="molecule type" value="Genomic_DNA"/>
</dbReference>
<evidence type="ECO:0000256" key="1">
    <source>
        <dbReference type="SAM" id="Phobius"/>
    </source>
</evidence>
<dbReference type="InterPro" id="IPR012507">
    <property type="entry name" value="YibE_F"/>
</dbReference>
<dbReference type="RefSeq" id="WP_161744503.1">
    <property type="nucleotide sequence ID" value="NZ_JAAAMV010000014.1"/>
</dbReference>
<keyword evidence="1" id="KW-1133">Transmembrane helix</keyword>
<dbReference type="PANTHER" id="PTHR41771">
    <property type="entry name" value="MEMBRANE PROTEIN-RELATED"/>
    <property type="match status" value="1"/>
</dbReference>
<sequence length="397" mass="42759">MKLTKTTRTALSLLALAAICVSIYMFHKAPEVKYLQSGVADSKYETAKVLKIVDEQLEQSPDQLNLRTGTQQLEVKILTGEHKGEVRTIVNYVSLFNHNIFKPGSTAVVNVDTASTKEYEVFVYSNHKAPIILGLILLFFAALWAVGGKKGLLSVIGIIFTFGCIVYLFIPMVYRGYSPILAAVLIVILATFVTLVLLNGWSSKTWSAIIGTLIGVTVAGLIAYVAGNMAHISGYNIDSGEALVTISHNTGLQLKDLLFAGILLASLGAMMDVSISVAAAVHEVYLAKPTIRRKELYLAGLSVGRDMMGTMASTLILAFTGSALSSLIVIYALRTSIAQMLNMNLIGIEVILGMSGCIGIVLLVPAVAFVSSRIIPKYERLPAMAPVTEKLQVTEQL</sequence>
<proteinExistence type="predicted"/>
<comment type="caution">
    <text evidence="2">The sequence shown here is derived from an EMBL/GenBank/DDBJ whole genome shotgun (WGS) entry which is preliminary data.</text>
</comment>
<organism evidence="2 3">
    <name type="scientific">Paenibacillus glycinis</name>
    <dbReference type="NCBI Taxonomy" id="2697035"/>
    <lineage>
        <taxon>Bacteria</taxon>
        <taxon>Bacillati</taxon>
        <taxon>Bacillota</taxon>
        <taxon>Bacilli</taxon>
        <taxon>Bacillales</taxon>
        <taxon>Paenibacillaceae</taxon>
        <taxon>Paenibacillus</taxon>
    </lineage>
</organism>
<feature type="transmembrane region" description="Helical" evidence="1">
    <location>
        <begin position="257"/>
        <end position="286"/>
    </location>
</feature>
<dbReference type="PANTHER" id="PTHR41771:SF1">
    <property type="entry name" value="MEMBRANE PROTEIN"/>
    <property type="match status" value="1"/>
</dbReference>
<evidence type="ECO:0000313" key="2">
    <source>
        <dbReference type="EMBL" id="NBD25690.1"/>
    </source>
</evidence>
<protein>
    <submittedName>
        <fullName evidence="2">YibE/F family protein</fullName>
    </submittedName>
</protein>
<keyword evidence="3" id="KW-1185">Reference proteome</keyword>
<gene>
    <name evidence="2" type="ORF">GT019_17600</name>
</gene>
<evidence type="ECO:0000313" key="3">
    <source>
        <dbReference type="Proteomes" id="UP000665561"/>
    </source>
</evidence>